<evidence type="ECO:0000313" key="2">
    <source>
        <dbReference type="Proteomes" id="UP000814128"/>
    </source>
</evidence>
<gene>
    <name evidence="1" type="ORF">K488DRAFT_86669</name>
</gene>
<reference evidence="1" key="2">
    <citation type="journal article" date="2022" name="New Phytol.">
        <title>Evolutionary transition to the ectomycorrhizal habit in the genomes of a hyperdiverse lineage of mushroom-forming fungi.</title>
        <authorList>
            <person name="Looney B."/>
            <person name="Miyauchi S."/>
            <person name="Morin E."/>
            <person name="Drula E."/>
            <person name="Courty P.E."/>
            <person name="Kohler A."/>
            <person name="Kuo A."/>
            <person name="LaButti K."/>
            <person name="Pangilinan J."/>
            <person name="Lipzen A."/>
            <person name="Riley R."/>
            <person name="Andreopoulos W."/>
            <person name="He G."/>
            <person name="Johnson J."/>
            <person name="Nolan M."/>
            <person name="Tritt A."/>
            <person name="Barry K.W."/>
            <person name="Grigoriev I.V."/>
            <person name="Nagy L.G."/>
            <person name="Hibbett D."/>
            <person name="Henrissat B."/>
            <person name="Matheny P.B."/>
            <person name="Labbe J."/>
            <person name="Martin F.M."/>
        </authorList>
    </citation>
    <scope>NUCLEOTIDE SEQUENCE</scope>
    <source>
        <strain evidence="1">EC-137</strain>
    </source>
</reference>
<comment type="caution">
    <text evidence="1">The sequence shown here is derived from an EMBL/GenBank/DDBJ whole genome shotgun (WGS) entry which is preliminary data.</text>
</comment>
<evidence type="ECO:0000313" key="1">
    <source>
        <dbReference type="EMBL" id="KAI0031596.1"/>
    </source>
</evidence>
<dbReference type="Proteomes" id="UP000814128">
    <property type="component" value="Unassembled WGS sequence"/>
</dbReference>
<keyword evidence="2" id="KW-1185">Reference proteome</keyword>
<accession>A0ACB8QJT3</accession>
<proteinExistence type="predicted"/>
<protein>
    <submittedName>
        <fullName evidence="1">D-lactaldehyde dehydrogenase</fullName>
    </submittedName>
</protein>
<name>A0ACB8QJT3_9AGAM</name>
<organism evidence="1 2">
    <name type="scientific">Vararia minispora EC-137</name>
    <dbReference type="NCBI Taxonomy" id="1314806"/>
    <lineage>
        <taxon>Eukaryota</taxon>
        <taxon>Fungi</taxon>
        <taxon>Dikarya</taxon>
        <taxon>Basidiomycota</taxon>
        <taxon>Agaricomycotina</taxon>
        <taxon>Agaricomycetes</taxon>
        <taxon>Russulales</taxon>
        <taxon>Lachnocladiaceae</taxon>
        <taxon>Vararia</taxon>
    </lineage>
</organism>
<sequence>MASSPTSQRVLITGANGYIAAWLCRIHLEQGDSVLGTVRAASKGKLLEEIFVQYGDRFKIAVVEDITKPGAFDEVVKGVDIVQHTASPTGFNWKTAEEAIGPAVRGTVGILESVKNFGTSVHRVVLLSSVVAVGLGQPTQGRTVLDESSWNDWAVAEVEEKGDASSPAIMYRASKTLAERAAWKFMDDNKASISFDLAAVNPALNFGPPIPNVGSLDELSRSLAFLYQTLLVNTGVPATFDETDLWFVDVRDVAQALFFAARNPRAGGERFLIAATPYLSQDAVDAANEVDPTIKATVSPGAAGGKTVDLQYDTSKAARILGMTDYRSLKVSIKDSLAFFKTLSVSASV</sequence>
<dbReference type="EMBL" id="MU273574">
    <property type="protein sequence ID" value="KAI0031596.1"/>
    <property type="molecule type" value="Genomic_DNA"/>
</dbReference>
<reference evidence="1" key="1">
    <citation type="submission" date="2021-02" db="EMBL/GenBank/DDBJ databases">
        <authorList>
            <consortium name="DOE Joint Genome Institute"/>
            <person name="Ahrendt S."/>
            <person name="Looney B.P."/>
            <person name="Miyauchi S."/>
            <person name="Morin E."/>
            <person name="Drula E."/>
            <person name="Courty P.E."/>
            <person name="Chicoki N."/>
            <person name="Fauchery L."/>
            <person name="Kohler A."/>
            <person name="Kuo A."/>
            <person name="Labutti K."/>
            <person name="Pangilinan J."/>
            <person name="Lipzen A."/>
            <person name="Riley R."/>
            <person name="Andreopoulos W."/>
            <person name="He G."/>
            <person name="Johnson J."/>
            <person name="Barry K.W."/>
            <person name="Grigoriev I.V."/>
            <person name="Nagy L."/>
            <person name="Hibbett D."/>
            <person name="Henrissat B."/>
            <person name="Matheny P.B."/>
            <person name="Labbe J."/>
            <person name="Martin F."/>
        </authorList>
    </citation>
    <scope>NUCLEOTIDE SEQUENCE</scope>
    <source>
        <strain evidence="1">EC-137</strain>
    </source>
</reference>